<dbReference type="GO" id="GO:0043190">
    <property type="term" value="C:ATP-binding cassette (ABC) transporter complex"/>
    <property type="evidence" value="ECO:0007669"/>
    <property type="project" value="TreeGrafter"/>
</dbReference>
<evidence type="ECO:0000256" key="2">
    <source>
        <dbReference type="ARBA" id="ARBA00005417"/>
    </source>
</evidence>
<keyword evidence="3" id="KW-0813">Transport</keyword>
<dbReference type="PROSITE" id="PS50893">
    <property type="entry name" value="ABC_TRANSPORTER_2"/>
    <property type="match status" value="2"/>
</dbReference>
<dbReference type="GO" id="GO:0016887">
    <property type="term" value="F:ATP hydrolysis activity"/>
    <property type="evidence" value="ECO:0007669"/>
    <property type="project" value="InterPro"/>
</dbReference>
<dbReference type="PANTHER" id="PTHR43553">
    <property type="entry name" value="HEAVY METAL TRANSPORTER"/>
    <property type="match status" value="1"/>
</dbReference>
<evidence type="ECO:0000259" key="11">
    <source>
        <dbReference type="PROSITE" id="PS50893"/>
    </source>
</evidence>
<dbReference type="EMBL" id="AP023420">
    <property type="protein sequence ID" value="BCK83186.1"/>
    <property type="molecule type" value="Genomic_DNA"/>
</dbReference>
<dbReference type="InterPro" id="IPR003593">
    <property type="entry name" value="AAA+_ATPase"/>
</dbReference>
<dbReference type="Gene3D" id="3.40.50.300">
    <property type="entry name" value="P-loop containing nucleotide triphosphate hydrolases"/>
    <property type="match status" value="2"/>
</dbReference>
<feature type="domain" description="ABC transporter" evidence="11">
    <location>
        <begin position="2"/>
        <end position="240"/>
    </location>
</feature>
<keyword evidence="8" id="KW-1278">Translocase</keyword>
<dbReference type="GO" id="GO:0005524">
    <property type="term" value="F:ATP binding"/>
    <property type="evidence" value="ECO:0007669"/>
    <property type="project" value="UniProtKB-KW"/>
</dbReference>
<keyword evidence="9" id="KW-0472">Membrane</keyword>
<dbReference type="GO" id="GO:0042626">
    <property type="term" value="F:ATPase-coupled transmembrane transporter activity"/>
    <property type="evidence" value="ECO:0007669"/>
    <property type="project" value="TreeGrafter"/>
</dbReference>
<comment type="similarity">
    <text evidence="2">Belongs to the ABC transporter superfamily.</text>
</comment>
<evidence type="ECO:0000256" key="3">
    <source>
        <dbReference type="ARBA" id="ARBA00022448"/>
    </source>
</evidence>
<name>A0A810QBS6_9FIRM</name>
<dbReference type="PANTHER" id="PTHR43553:SF23">
    <property type="entry name" value="ABC TRANSPORTER ATP-BINDING COMPONENT"/>
    <property type="match status" value="1"/>
</dbReference>
<dbReference type="KEGG" id="pfaa:MM59RIKEN_05050"/>
<dbReference type="SUPFAM" id="SSF52540">
    <property type="entry name" value="P-loop containing nucleoside triphosphate hydrolases"/>
    <property type="match status" value="2"/>
</dbReference>
<keyword evidence="4" id="KW-1003">Cell membrane</keyword>
<comment type="subcellular location">
    <subcellularLocation>
        <location evidence="1">Cell membrane</location>
        <topology evidence="1">Peripheral membrane protein</topology>
    </subcellularLocation>
</comment>
<dbReference type="RefSeq" id="WP_055181036.1">
    <property type="nucleotide sequence ID" value="NZ_AP023420.1"/>
</dbReference>
<evidence type="ECO:0000256" key="8">
    <source>
        <dbReference type="ARBA" id="ARBA00022967"/>
    </source>
</evidence>
<dbReference type="InterPro" id="IPR017871">
    <property type="entry name" value="ABC_transporter-like_CS"/>
</dbReference>
<organism evidence="12 13">
    <name type="scientific">Pusillibacter faecalis</name>
    <dbReference type="NCBI Taxonomy" id="2714358"/>
    <lineage>
        <taxon>Bacteria</taxon>
        <taxon>Bacillati</taxon>
        <taxon>Bacillota</taxon>
        <taxon>Clostridia</taxon>
        <taxon>Eubacteriales</taxon>
        <taxon>Oscillospiraceae</taxon>
        <taxon>Pusillibacter</taxon>
    </lineage>
</organism>
<dbReference type="InterPro" id="IPR050095">
    <property type="entry name" value="ECF_ABC_transporter_ATP-bd"/>
</dbReference>
<reference evidence="12" key="1">
    <citation type="submission" date="2020-09" db="EMBL/GenBank/DDBJ databases">
        <title>New species isolated from human feces.</title>
        <authorList>
            <person name="Kitahara M."/>
            <person name="Shigeno Y."/>
            <person name="Shime M."/>
            <person name="Matsumoto Y."/>
            <person name="Nakamura S."/>
            <person name="Motooka D."/>
            <person name="Fukuoka S."/>
            <person name="Nishikawa H."/>
            <person name="Benno Y."/>
        </authorList>
    </citation>
    <scope>NUCLEOTIDE SEQUENCE</scope>
    <source>
        <strain evidence="12">MM59</strain>
    </source>
</reference>
<dbReference type="InterPro" id="IPR015856">
    <property type="entry name" value="ABC_transpr_CbiO/EcfA_su"/>
</dbReference>
<protein>
    <submittedName>
        <fullName evidence="12">ABC transporter ATP-binding protein</fullName>
    </submittedName>
</protein>
<dbReference type="CDD" id="cd03225">
    <property type="entry name" value="ABC_cobalt_CbiO_domain1"/>
    <property type="match status" value="1"/>
</dbReference>
<keyword evidence="5" id="KW-0677">Repeat</keyword>
<dbReference type="PROSITE" id="PS00211">
    <property type="entry name" value="ABC_TRANSPORTER_1"/>
    <property type="match status" value="1"/>
</dbReference>
<evidence type="ECO:0000256" key="4">
    <source>
        <dbReference type="ARBA" id="ARBA00022475"/>
    </source>
</evidence>
<keyword evidence="6" id="KW-0547">Nucleotide-binding</keyword>
<dbReference type="Pfam" id="PF00005">
    <property type="entry name" value="ABC_tran"/>
    <property type="match status" value="2"/>
</dbReference>
<evidence type="ECO:0000256" key="1">
    <source>
        <dbReference type="ARBA" id="ARBA00004202"/>
    </source>
</evidence>
<evidence type="ECO:0000256" key="6">
    <source>
        <dbReference type="ARBA" id="ARBA00022741"/>
    </source>
</evidence>
<dbReference type="Proteomes" id="UP000679848">
    <property type="component" value="Chromosome"/>
</dbReference>
<comment type="function">
    <text evidence="10">Probably part of an ABC transporter complex. Responsible for energy coupling to the transport system.</text>
</comment>
<gene>
    <name evidence="12" type="ORF">MM59RIKEN_05050</name>
</gene>
<feature type="domain" description="ABC transporter" evidence="11">
    <location>
        <begin position="262"/>
        <end position="461"/>
    </location>
</feature>
<dbReference type="SMART" id="SM00382">
    <property type="entry name" value="AAA"/>
    <property type="match status" value="2"/>
</dbReference>
<evidence type="ECO:0000313" key="13">
    <source>
        <dbReference type="Proteomes" id="UP000679848"/>
    </source>
</evidence>
<evidence type="ECO:0000256" key="7">
    <source>
        <dbReference type="ARBA" id="ARBA00022840"/>
    </source>
</evidence>
<evidence type="ECO:0000256" key="5">
    <source>
        <dbReference type="ARBA" id="ARBA00022737"/>
    </source>
</evidence>
<proteinExistence type="inferred from homology"/>
<evidence type="ECO:0000256" key="10">
    <source>
        <dbReference type="ARBA" id="ARBA00025157"/>
    </source>
</evidence>
<dbReference type="InterPro" id="IPR003439">
    <property type="entry name" value="ABC_transporter-like_ATP-bd"/>
</dbReference>
<evidence type="ECO:0000313" key="12">
    <source>
        <dbReference type="EMBL" id="BCK83186.1"/>
    </source>
</evidence>
<keyword evidence="7 12" id="KW-0067">ATP-binding</keyword>
<evidence type="ECO:0000256" key="9">
    <source>
        <dbReference type="ARBA" id="ARBA00023136"/>
    </source>
</evidence>
<sequence length="461" mass="51060">MISLGNVTFQYAGCEEGVRNIDLTIRDGECVVLTGPSGGGKTTLTRLINGLAPAYYPGKLTGSLRLDETELTTMPSWRIGQEIGSVFQDPKSQFFSSELAGEVAFACENCGMSTEEIRRRTDEAIVALGLERLRERPLDVLSSGEKQRTAIASVYALRPRVYVCDEPTANLDNEGTTQLAEILRKLKTEGNTLVIAEHRLAWLQGITDRYIYISDGAIQWEKTAAQMQALTWEERQTYGLREITEGKWTPPVPVKPEQNPMLSALRLSCRRKKNWIFSELNFSLYSGQITALNGKNGAGKTSLAMVLTGLWKQSSGEIQIEGKRLAAGKRRRAVWYNSNDTGTQFFTNSVTEELLLYSDYAPERLERARTLLKKLGLYAYKDTHPAALSGGQKQRLSIACGILSDRGILIFDEPTSGLDGGNMGIVADVFRTEAEAGKTILVITHDRELMHRCCDDVVTLA</sequence>
<keyword evidence="13" id="KW-1185">Reference proteome</keyword>
<dbReference type="CDD" id="cd03226">
    <property type="entry name" value="ABC_cobalt_CbiO_domain2"/>
    <property type="match status" value="1"/>
</dbReference>
<dbReference type="AlphaFoldDB" id="A0A810QBS6"/>
<accession>A0A810QBS6</accession>
<dbReference type="InterPro" id="IPR027417">
    <property type="entry name" value="P-loop_NTPase"/>
</dbReference>